<dbReference type="EMBL" id="AP018365">
    <property type="protein sequence ID" value="BBA97715.1"/>
    <property type="molecule type" value="Genomic_DNA"/>
</dbReference>
<reference evidence="2 3" key="4">
    <citation type="journal article" date="2020" name="Sci. Rep.">
        <title>beta-carboline chemical signals induce reveromycin production through a LuxR family regulator in Streptomyces sp. SN-593.</title>
        <authorList>
            <person name="Panthee S."/>
            <person name="Kito N."/>
            <person name="Hayashi T."/>
            <person name="Shimizu T."/>
            <person name="Ishikawa J."/>
            <person name="Hamamoto H."/>
            <person name="Osada H."/>
            <person name="Takahashi S."/>
        </authorList>
    </citation>
    <scope>NUCLEOTIDE SEQUENCE [LARGE SCALE GENOMIC DNA]</scope>
    <source>
        <strain evidence="2 3">SN-593</strain>
    </source>
</reference>
<dbReference type="InterPro" id="IPR023286">
    <property type="entry name" value="ABATE_dom_sf"/>
</dbReference>
<dbReference type="InterPro" id="IPR010852">
    <property type="entry name" value="ABATE"/>
</dbReference>
<organism evidence="2 3">
    <name type="scientific">Actinacidiphila reveromycinica</name>
    <dbReference type="NCBI Taxonomy" id="659352"/>
    <lineage>
        <taxon>Bacteria</taxon>
        <taxon>Bacillati</taxon>
        <taxon>Actinomycetota</taxon>
        <taxon>Actinomycetes</taxon>
        <taxon>Kitasatosporales</taxon>
        <taxon>Streptomycetaceae</taxon>
        <taxon>Actinacidiphila</taxon>
    </lineage>
</organism>
<dbReference type="Pfam" id="PF07336">
    <property type="entry name" value="ABATE"/>
    <property type="match status" value="1"/>
</dbReference>
<dbReference type="RefSeq" id="WP_237404708.1">
    <property type="nucleotide sequence ID" value="NZ_AP018365.1"/>
</dbReference>
<proteinExistence type="predicted"/>
<dbReference type="PANTHER" id="PTHR35525:SF3">
    <property type="entry name" value="BLL6575 PROTEIN"/>
    <property type="match status" value="1"/>
</dbReference>
<reference evidence="2 3" key="1">
    <citation type="journal article" date="2010" name="J. Bacteriol.">
        <title>Biochemical characterization of a novel indole prenyltransferase from Streptomyces sp. SN-593.</title>
        <authorList>
            <person name="Takahashi S."/>
            <person name="Takagi H."/>
            <person name="Toyoda A."/>
            <person name="Uramoto M."/>
            <person name="Nogawa T."/>
            <person name="Ueki M."/>
            <person name="Sakaki Y."/>
            <person name="Osada H."/>
        </authorList>
    </citation>
    <scope>NUCLEOTIDE SEQUENCE [LARGE SCALE GENOMIC DNA]</scope>
    <source>
        <strain evidence="2 3">SN-593</strain>
    </source>
</reference>
<dbReference type="Gene3D" id="1.10.3300.10">
    <property type="entry name" value="Jann2411-like domain"/>
    <property type="match status" value="1"/>
</dbReference>
<dbReference type="SUPFAM" id="SSF160904">
    <property type="entry name" value="Jann2411-like"/>
    <property type="match status" value="1"/>
</dbReference>
<evidence type="ECO:0000259" key="1">
    <source>
        <dbReference type="Pfam" id="PF11706"/>
    </source>
</evidence>
<dbReference type="PANTHER" id="PTHR35525">
    <property type="entry name" value="BLL6575 PROTEIN"/>
    <property type="match status" value="1"/>
</dbReference>
<dbReference type="Pfam" id="PF11706">
    <property type="entry name" value="zf-CGNR"/>
    <property type="match status" value="1"/>
</dbReference>
<dbReference type="AlphaFoldDB" id="A0A7U3VNJ0"/>
<feature type="domain" description="Zinc finger CGNR" evidence="1">
    <location>
        <begin position="142"/>
        <end position="185"/>
    </location>
</feature>
<keyword evidence="3" id="KW-1185">Reference proteome</keyword>
<dbReference type="Proteomes" id="UP000595703">
    <property type="component" value="Chromosome"/>
</dbReference>
<gene>
    <name evidence="2" type="ORF">RVR_3595</name>
</gene>
<reference evidence="2 3" key="3">
    <citation type="journal article" date="2011" name="Nat. Chem. Biol.">
        <title>Reveromycin A biosynthesis uses RevG and RevJ for stereospecific spiroacetal formation.</title>
        <authorList>
            <person name="Takahashi S."/>
            <person name="Toyoda A."/>
            <person name="Sekiyama Y."/>
            <person name="Takagi H."/>
            <person name="Nogawa T."/>
            <person name="Uramoto M."/>
            <person name="Suzuki R."/>
            <person name="Koshino H."/>
            <person name="Kumano T."/>
            <person name="Panthee S."/>
            <person name="Dairi T."/>
            <person name="Ishikawa J."/>
            <person name="Ikeda H."/>
            <person name="Sakaki Y."/>
            <person name="Osada H."/>
        </authorList>
    </citation>
    <scope>NUCLEOTIDE SEQUENCE [LARGE SCALE GENOMIC DNA]</scope>
    <source>
        <strain evidence="2 3">SN-593</strain>
    </source>
</reference>
<sequence>MEQPGDRHAAPEPLRLVQDLVNTVDLEAEADELHSPEALTAWVRERGIDPGGDGFDRAGLDAVLVLREALRDVCSAHAGLDMAPDVVAALDGLLARAPLRLAVDPRGAARVVPAASAGGVAALTAEVAAVIAASAAAGTWQRVKACAADNCRWVYYDRSPAGRGRWCSMAVCGSRAKMRAYRGRR</sequence>
<dbReference type="InterPro" id="IPR021005">
    <property type="entry name" value="Znf_CGNR"/>
</dbReference>
<accession>A0A7U3VNJ0</accession>
<dbReference type="KEGG" id="arev:RVR_3595"/>
<evidence type="ECO:0000313" key="3">
    <source>
        <dbReference type="Proteomes" id="UP000595703"/>
    </source>
</evidence>
<name>A0A7U3VNJ0_9ACTN</name>
<evidence type="ECO:0000313" key="2">
    <source>
        <dbReference type="EMBL" id="BBA97715.1"/>
    </source>
</evidence>
<reference evidence="2 3" key="2">
    <citation type="journal article" date="2011" name="J. Antibiot.">
        <title>Furaquinocins I and J: novel polyketide isoprenoid hybrid compounds from Streptomyces reveromyceticus SN-593.</title>
        <authorList>
            <person name="Panthee S."/>
            <person name="Takahashi S."/>
            <person name="Takagi H."/>
            <person name="Nogawa T."/>
            <person name="Oowada E."/>
            <person name="Uramoto M."/>
            <person name="Osada H."/>
        </authorList>
    </citation>
    <scope>NUCLEOTIDE SEQUENCE [LARGE SCALE GENOMIC DNA]</scope>
    <source>
        <strain evidence="2 3">SN-593</strain>
    </source>
</reference>
<protein>
    <recommendedName>
        <fullName evidence="1">Zinc finger CGNR domain-containing protein</fullName>
    </recommendedName>
</protein>